<dbReference type="Proteomes" id="UP000280296">
    <property type="component" value="Unassembled WGS sequence"/>
</dbReference>
<evidence type="ECO:0000313" key="3">
    <source>
        <dbReference type="Proteomes" id="UP000280296"/>
    </source>
</evidence>
<sequence length="516" mass="54772">MSRMLSGARRPVSACGIVLATLAGQAAADGRPGPAVVWSGPAQDIGIESDREPIPPPMIPGDVRPLVEDDIPPPVVVPSRFRQALPMVPAPEIGGEGDGAPVPPPEFPPIGPDGEGGAPRPLDPMEMPEDGKSGPPGLRDLLPPDPGLGASPGIGNLGAAAPGASLDLLDSGAAGFSPGTGGTQAVGEAFLPMFGDLSPLSGAGIRLGGGEGARPLGSMLGARQVTGPVSPPIPIEAQNARINTRARVFKISDNQVPRPVDRVFFTFNHFEDVNDAINRRLNSNVFNMQVQRYVIGLEKTFWEKKASLGIRLPLNVVHADSVTNDPMQYDLTRSSTALGDLFVYSKFILHENQERNFLLSGGLAMTLPVGPTSFAGASYIKNPHSFAMQPYLAYYKAIGRFYIIGFEAIDVPINEGDATVLFNDIAFGYVAYRSEDPNALIRLVAPVFEAHANIPLSHTDPFDLFDEAGTPDVVNLTYGLNIQLGRRTILSGAFVNPVTGPRPFDFEAMALLNIFF</sequence>
<feature type="region of interest" description="Disordered" evidence="1">
    <location>
        <begin position="89"/>
        <end position="155"/>
    </location>
</feature>
<dbReference type="EMBL" id="RYZH01000046">
    <property type="protein sequence ID" value="RUL84673.1"/>
    <property type="molecule type" value="Genomic_DNA"/>
</dbReference>
<keyword evidence="3" id="KW-1185">Reference proteome</keyword>
<proteinExistence type="predicted"/>
<evidence type="ECO:0000256" key="1">
    <source>
        <dbReference type="SAM" id="MobiDB-lite"/>
    </source>
</evidence>
<reference evidence="2 3" key="1">
    <citation type="submission" date="2018-12" db="EMBL/GenBank/DDBJ databases">
        <authorList>
            <person name="Toschakov S.V."/>
        </authorList>
    </citation>
    <scope>NUCLEOTIDE SEQUENCE [LARGE SCALE GENOMIC DNA]</scope>
    <source>
        <strain evidence="2 3">GM2012</strain>
    </source>
</reference>
<protein>
    <submittedName>
        <fullName evidence="2">Uncharacterized protein</fullName>
    </submittedName>
</protein>
<accession>A0A432MFJ0</accession>
<reference evidence="2 3" key="2">
    <citation type="submission" date="2019-01" db="EMBL/GenBank/DDBJ databases">
        <title>Tautonia sociabilis, a novel thermotolerant planctomycete of Isosphaeraceae family, isolated from a 4000 m deep subterranean habitat.</title>
        <authorList>
            <person name="Kovaleva O.L."/>
            <person name="Elcheninov A.G."/>
            <person name="Van Heerden E."/>
            <person name="Toshchakov S.V."/>
            <person name="Novikov A."/>
            <person name="Bonch-Osmolovskaya E.A."/>
            <person name="Kublanov I.V."/>
        </authorList>
    </citation>
    <scope>NUCLEOTIDE SEQUENCE [LARGE SCALE GENOMIC DNA]</scope>
    <source>
        <strain evidence="2 3">GM2012</strain>
    </source>
</reference>
<organism evidence="2 3">
    <name type="scientific">Tautonia sociabilis</name>
    <dbReference type="NCBI Taxonomy" id="2080755"/>
    <lineage>
        <taxon>Bacteria</taxon>
        <taxon>Pseudomonadati</taxon>
        <taxon>Planctomycetota</taxon>
        <taxon>Planctomycetia</taxon>
        <taxon>Isosphaerales</taxon>
        <taxon>Isosphaeraceae</taxon>
        <taxon>Tautonia</taxon>
    </lineage>
</organism>
<feature type="compositionally biased region" description="Pro residues" evidence="1">
    <location>
        <begin position="101"/>
        <end position="111"/>
    </location>
</feature>
<dbReference type="OrthoDB" id="225378at2"/>
<dbReference type="AlphaFoldDB" id="A0A432MFJ0"/>
<comment type="caution">
    <text evidence="2">The sequence shown here is derived from an EMBL/GenBank/DDBJ whole genome shotgun (WGS) entry which is preliminary data.</text>
</comment>
<dbReference type="RefSeq" id="WP_126727200.1">
    <property type="nucleotide sequence ID" value="NZ_RYZH01000046.1"/>
</dbReference>
<gene>
    <name evidence="2" type="ORF">TsocGM_19825</name>
</gene>
<name>A0A432MFJ0_9BACT</name>
<evidence type="ECO:0000313" key="2">
    <source>
        <dbReference type="EMBL" id="RUL84673.1"/>
    </source>
</evidence>